<feature type="transmembrane region" description="Helical" evidence="1">
    <location>
        <begin position="19"/>
        <end position="43"/>
    </location>
</feature>
<protein>
    <submittedName>
        <fullName evidence="3">Uncharacterized protein</fullName>
    </submittedName>
</protein>
<comment type="caution">
    <text evidence="3">The sequence shown here is derived from an EMBL/GenBank/DDBJ whole genome shotgun (WGS) entry which is preliminary data.</text>
</comment>
<gene>
    <name evidence="2" type="ORF">XAP6984_250114</name>
    <name evidence="3" type="ORF">XAP7430_200052</name>
</gene>
<dbReference type="AlphaFoldDB" id="A0AB38DYZ8"/>
<dbReference type="Proteomes" id="UP000234166">
    <property type="component" value="Unassembled WGS sequence"/>
</dbReference>
<reference evidence="4 5" key="1">
    <citation type="submission" date="2017-10" db="EMBL/GenBank/DDBJ databases">
        <authorList>
            <person name="Regsiter A."/>
            <person name="William W."/>
        </authorList>
    </citation>
    <scope>NUCLEOTIDE SEQUENCE [LARGE SCALE GENOMIC DNA]</scope>
    <source>
        <strain evidence="2 5">CFBP6984</strain>
        <strain evidence="3 4">CFBP7430</strain>
    </source>
</reference>
<keyword evidence="1" id="KW-0472">Membrane</keyword>
<evidence type="ECO:0000313" key="4">
    <source>
        <dbReference type="Proteomes" id="UP000234166"/>
    </source>
</evidence>
<name>A0AB38DYZ8_XANCH</name>
<evidence type="ECO:0000313" key="2">
    <source>
        <dbReference type="EMBL" id="SON78379.1"/>
    </source>
</evidence>
<dbReference type="EMBL" id="OCYS01000073">
    <property type="protein sequence ID" value="SON85325.1"/>
    <property type="molecule type" value="Genomic_DNA"/>
</dbReference>
<keyword evidence="1" id="KW-0812">Transmembrane</keyword>
<evidence type="ECO:0000313" key="3">
    <source>
        <dbReference type="EMBL" id="SON85325.1"/>
    </source>
</evidence>
<keyword evidence="5" id="KW-1185">Reference proteome</keyword>
<proteinExistence type="predicted"/>
<evidence type="ECO:0000313" key="5">
    <source>
        <dbReference type="Proteomes" id="UP000234181"/>
    </source>
</evidence>
<dbReference type="Proteomes" id="UP000234181">
    <property type="component" value="Unassembled WGS sequence"/>
</dbReference>
<dbReference type="EMBL" id="OCYT01000079">
    <property type="protein sequence ID" value="SON78379.1"/>
    <property type="molecule type" value="Genomic_DNA"/>
</dbReference>
<evidence type="ECO:0000256" key="1">
    <source>
        <dbReference type="SAM" id="Phobius"/>
    </source>
</evidence>
<sequence length="56" mass="6346">MHRDASLQGRQTIGPCDSGAYPCAGAFLAFCVTFCKPLTIYVCKTDQRRHRRNRMP</sequence>
<accession>A0AB38DYZ8</accession>
<keyword evidence="1" id="KW-1133">Transmembrane helix</keyword>
<organism evidence="3 4">
    <name type="scientific">Xanthomonas campestris pv. phaseoli</name>
    <dbReference type="NCBI Taxonomy" id="317013"/>
    <lineage>
        <taxon>Bacteria</taxon>
        <taxon>Pseudomonadati</taxon>
        <taxon>Pseudomonadota</taxon>
        <taxon>Gammaproteobacteria</taxon>
        <taxon>Lysobacterales</taxon>
        <taxon>Lysobacteraceae</taxon>
        <taxon>Xanthomonas</taxon>
    </lineage>
</organism>